<keyword evidence="3" id="KW-1185">Reference proteome</keyword>
<dbReference type="AlphaFoldDB" id="A0AAW0QT70"/>
<evidence type="ECO:0000256" key="1">
    <source>
        <dbReference type="SAM" id="MobiDB-lite"/>
    </source>
</evidence>
<feature type="region of interest" description="Disordered" evidence="1">
    <location>
        <begin position="45"/>
        <end position="73"/>
    </location>
</feature>
<feature type="compositionally biased region" description="Polar residues" evidence="1">
    <location>
        <begin position="1"/>
        <end position="16"/>
    </location>
</feature>
<dbReference type="Proteomes" id="UP001392437">
    <property type="component" value="Unassembled WGS sequence"/>
</dbReference>
<proteinExistence type="predicted"/>
<evidence type="ECO:0008006" key="4">
    <source>
        <dbReference type="Google" id="ProtNLM"/>
    </source>
</evidence>
<reference evidence="2 3" key="1">
    <citation type="submission" date="2023-01" db="EMBL/GenBank/DDBJ databases">
        <title>Analysis of 21 Apiospora genomes using comparative genomics revels a genus with tremendous synthesis potential of carbohydrate active enzymes and secondary metabolites.</title>
        <authorList>
            <person name="Sorensen T."/>
        </authorList>
    </citation>
    <scope>NUCLEOTIDE SEQUENCE [LARGE SCALE GENOMIC DNA]</scope>
    <source>
        <strain evidence="2 3">CBS 117206</strain>
    </source>
</reference>
<dbReference type="EMBL" id="JAQQWP010000008">
    <property type="protein sequence ID" value="KAK8106141.1"/>
    <property type="molecule type" value="Genomic_DNA"/>
</dbReference>
<evidence type="ECO:0000313" key="2">
    <source>
        <dbReference type="EMBL" id="KAK8106141.1"/>
    </source>
</evidence>
<accession>A0AAW0QT70</accession>
<organism evidence="2 3">
    <name type="scientific">Apiospora kogelbergensis</name>
    <dbReference type="NCBI Taxonomy" id="1337665"/>
    <lineage>
        <taxon>Eukaryota</taxon>
        <taxon>Fungi</taxon>
        <taxon>Dikarya</taxon>
        <taxon>Ascomycota</taxon>
        <taxon>Pezizomycotina</taxon>
        <taxon>Sordariomycetes</taxon>
        <taxon>Xylariomycetidae</taxon>
        <taxon>Amphisphaeriales</taxon>
        <taxon>Apiosporaceae</taxon>
        <taxon>Apiospora</taxon>
    </lineage>
</organism>
<evidence type="ECO:0000313" key="3">
    <source>
        <dbReference type="Proteomes" id="UP001392437"/>
    </source>
</evidence>
<feature type="region of interest" description="Disordered" evidence="1">
    <location>
        <begin position="1"/>
        <end position="27"/>
    </location>
</feature>
<gene>
    <name evidence="2" type="ORF">PG999_009500</name>
</gene>
<comment type="caution">
    <text evidence="2">The sequence shown here is derived from an EMBL/GenBank/DDBJ whole genome shotgun (WGS) entry which is preliminary data.</text>
</comment>
<name>A0AAW0QT70_9PEZI</name>
<protein>
    <recommendedName>
        <fullName evidence="4">MT0933-like antitoxin protein</fullName>
    </recommendedName>
</protein>
<sequence>MADGTPNPTAPHQNTQQKKKHGSLNPVKRSIGLAGAITGDVADFLGGNSNPVGGSVKAVSKGLNKGAGSGAKE</sequence>